<evidence type="ECO:0000256" key="1">
    <source>
        <dbReference type="SAM" id="MobiDB-lite"/>
    </source>
</evidence>
<dbReference type="AlphaFoldDB" id="A0A7J7W7I7"/>
<gene>
    <name evidence="2" type="ORF">mRhiFer1_008175</name>
</gene>
<organism evidence="2 3">
    <name type="scientific">Rhinolophus ferrumequinum</name>
    <name type="common">Greater horseshoe bat</name>
    <dbReference type="NCBI Taxonomy" id="59479"/>
    <lineage>
        <taxon>Eukaryota</taxon>
        <taxon>Metazoa</taxon>
        <taxon>Chordata</taxon>
        <taxon>Craniata</taxon>
        <taxon>Vertebrata</taxon>
        <taxon>Euteleostomi</taxon>
        <taxon>Mammalia</taxon>
        <taxon>Eutheria</taxon>
        <taxon>Laurasiatheria</taxon>
        <taxon>Chiroptera</taxon>
        <taxon>Yinpterochiroptera</taxon>
        <taxon>Rhinolophoidea</taxon>
        <taxon>Rhinolophidae</taxon>
        <taxon>Rhinolophinae</taxon>
        <taxon>Rhinolophus</taxon>
    </lineage>
</organism>
<accession>A0A7J7W7I7</accession>
<sequence length="203" mass="22338">MEAGRAWRRASRGGTKAALNLNPIVVPASSSPPPDITTRPDGKRRRHANDFDLVLPVRISQDCQPPRPHPSTAAESAFSLLSLGRGIRRGPVPPKAGPFSFCPSEAKSLAVLPTRLGWVPANLCRPSASGRMGYLLTWRRPPHGGRRHIPVRKGGRRGSSWEAPCFRTERREGRLPVRRSGAQWAVARRLEAPAPRRAVSCFR</sequence>
<evidence type="ECO:0000313" key="3">
    <source>
        <dbReference type="Proteomes" id="UP000585614"/>
    </source>
</evidence>
<comment type="caution">
    <text evidence="2">The sequence shown here is derived from an EMBL/GenBank/DDBJ whole genome shotgun (WGS) entry which is preliminary data.</text>
</comment>
<evidence type="ECO:0000313" key="2">
    <source>
        <dbReference type="EMBL" id="KAF6333417.1"/>
    </source>
</evidence>
<feature type="region of interest" description="Disordered" evidence="1">
    <location>
        <begin position="1"/>
        <end position="47"/>
    </location>
</feature>
<dbReference type="EMBL" id="JACAGC010000011">
    <property type="protein sequence ID" value="KAF6333417.1"/>
    <property type="molecule type" value="Genomic_DNA"/>
</dbReference>
<reference evidence="2 3" key="1">
    <citation type="journal article" date="2020" name="Nature">
        <title>Six reference-quality genomes reveal evolution of bat adaptations.</title>
        <authorList>
            <person name="Jebb D."/>
            <person name="Huang Z."/>
            <person name="Pippel M."/>
            <person name="Hughes G.M."/>
            <person name="Lavrichenko K."/>
            <person name="Devanna P."/>
            <person name="Winkler S."/>
            <person name="Jermiin L.S."/>
            <person name="Skirmuntt E.C."/>
            <person name="Katzourakis A."/>
            <person name="Burkitt-Gray L."/>
            <person name="Ray D.A."/>
            <person name="Sullivan K.A.M."/>
            <person name="Roscito J.G."/>
            <person name="Kirilenko B.M."/>
            <person name="Davalos L.M."/>
            <person name="Corthals A.P."/>
            <person name="Power M.L."/>
            <person name="Jones G."/>
            <person name="Ransome R.D."/>
            <person name="Dechmann D.K.N."/>
            <person name="Locatelli A.G."/>
            <person name="Puechmaille S.J."/>
            <person name="Fedrigo O."/>
            <person name="Jarvis E.D."/>
            <person name="Hiller M."/>
            <person name="Vernes S.C."/>
            <person name="Myers E.W."/>
            <person name="Teeling E.C."/>
        </authorList>
    </citation>
    <scope>NUCLEOTIDE SEQUENCE [LARGE SCALE GENOMIC DNA]</scope>
    <source>
        <strain evidence="2">MRhiFer1</strain>
        <tissue evidence="2">Lung</tissue>
    </source>
</reference>
<proteinExistence type="predicted"/>
<protein>
    <submittedName>
        <fullName evidence="2">Uncharacterized protein</fullName>
    </submittedName>
</protein>
<feature type="compositionally biased region" description="Basic residues" evidence="1">
    <location>
        <begin position="1"/>
        <end position="11"/>
    </location>
</feature>
<name>A0A7J7W7I7_RHIFE</name>
<dbReference type="Proteomes" id="UP000585614">
    <property type="component" value="Unassembled WGS sequence"/>
</dbReference>